<feature type="transmembrane region" description="Helical" evidence="9">
    <location>
        <begin position="842"/>
        <end position="865"/>
    </location>
</feature>
<dbReference type="PANTHER" id="PTHR13800">
    <property type="entry name" value="TRANSIENT RECEPTOR POTENTIAL CATION CHANNEL, SUBFAMILY M, MEMBER 6"/>
    <property type="match status" value="1"/>
</dbReference>
<evidence type="ECO:0000259" key="11">
    <source>
        <dbReference type="Pfam" id="PF18139"/>
    </source>
</evidence>
<dbReference type="Pfam" id="PF18139">
    <property type="entry name" value="LSDAT_euk"/>
    <property type="match status" value="1"/>
</dbReference>
<dbReference type="EMBL" id="CAJPWZ010002852">
    <property type="protein sequence ID" value="CAG2246290.1"/>
    <property type="molecule type" value="Genomic_DNA"/>
</dbReference>
<gene>
    <name evidence="13" type="ORF">MEDL_58270</name>
</gene>
<dbReference type="Pfam" id="PF00520">
    <property type="entry name" value="Ion_trans"/>
    <property type="match status" value="1"/>
</dbReference>
<evidence type="ECO:0000256" key="3">
    <source>
        <dbReference type="ARBA" id="ARBA00022692"/>
    </source>
</evidence>
<dbReference type="InterPro" id="IPR050927">
    <property type="entry name" value="TRPM"/>
</dbReference>
<dbReference type="Proteomes" id="UP000683360">
    <property type="component" value="Unassembled WGS sequence"/>
</dbReference>
<keyword evidence="7" id="KW-0407">Ion channel</keyword>
<sequence>MDWKRSNPKEKQRNRSFVLKRKPKVYREVLFTQVPDNVDQTKLLQDVLPQKWKVSSPDSIIAITGIHHQFNIKDKRNLKRDLIEAVISTGSWVVTCGLESGVVQFIKDAVNDHVTLTTYNIPIVGIMTKRVLDDIKDTTKSVKILTEYEKEPITTTTIPVKSTKETLDPNHTQFIFLEDSSRKHIGRNASSQCRNAFESFLRNIKDADIKTDKINEGTKTTNNHKRRKDSKPDTNLILPVVLVVIEGDIGAMKTALSVLKNDNPVVLIKGSGGAADFLSTCFQKNSKNGNCGSENLSDSVENIQELIKKCFEDDSKTAEAIEIATLCLKKPKLINIYSLEDKTAKVDEFIQNALFDTYKGFYERKISNQTGPTNKRDLKTEAVKTQLKLVEKWKRCDIAENDIFVAENRKQLTDLQSLNTQRMRKLEGSIQLLIQKVNQNSMKKNKATYFTDVSESFTTLIYSLNDTDFCEHYWELKTIIAEIVDEYQKDGVSHLFQSSLVDNRTDFVMLVMERIENMKMFVLGYIPDLYRRCIYESKDDLAIELIDQHWKKSSKKAEKNTKQKDGQNERDELSQTIKTKKEKKNNIKSNKILSGVDNFIRDLFGDTEFKLYEFKGENNEEISVVHNDKPFHHLFVWAILMNWREMALIFWKQETDLICSALFASAVLNALAEKAALSNHMAQTVSLGENARYFESEACNVMTELYKNDREKALKILVTKVGRFNSTPLQIAYSQNLKMFMAHTACQAKLSSIWSGDIALYTPTWRVGIAVVFPMLIIQNIGFITIQQKNTNSQQNKPNQHRVNCAPHQNTEINNTKETKGNAFLGMLYCTYLFYVSPVAKFFFYMITYLAFLVMFALFVLTDLYPLSERPPSTLEYLTWVWTLSLALEEIRQILQTNRGSLTQNLQYWAKDVWNIFDIVMYFLFLVSVILRCLLNSNQFYFARMSYAITLSMFILRSMHFFFIQRYIGPKVVMIGRMMKDLAFFISLFVLFVFSFGIMYQAILFPNSVLSPWELFKDLVYLPYWQLYGELNLDRMEGKEPSECTKDIHLYTNGTMSRCAENNQFNSLMLAVYLILTNILLVNMLIAMFSDTFQKVQDNSEIIWKFHMYALVHEYYDRPMFPIPIVIHLCRIVVFCYDKIQDYKYKEKKIVHASAFILNLGIDEIERLHIVEKIALENYQNGTTRARSRYNARNMMTDERDINKESDSTTTQHEIKALQEDIQRVIQEIRQLNVQKNIVVFDYQH</sequence>
<keyword evidence="4 9" id="KW-1133">Transmembrane helix</keyword>
<keyword evidence="14" id="KW-1185">Reference proteome</keyword>
<evidence type="ECO:0000259" key="10">
    <source>
        <dbReference type="Pfam" id="PF00520"/>
    </source>
</evidence>
<organism evidence="13 14">
    <name type="scientific">Mytilus edulis</name>
    <name type="common">Blue mussel</name>
    <dbReference type="NCBI Taxonomy" id="6550"/>
    <lineage>
        <taxon>Eukaryota</taxon>
        <taxon>Metazoa</taxon>
        <taxon>Spiralia</taxon>
        <taxon>Lophotrochozoa</taxon>
        <taxon>Mollusca</taxon>
        <taxon>Bivalvia</taxon>
        <taxon>Autobranchia</taxon>
        <taxon>Pteriomorphia</taxon>
        <taxon>Mytilida</taxon>
        <taxon>Mytiloidea</taxon>
        <taxon>Mytilidae</taxon>
        <taxon>Mytilinae</taxon>
        <taxon>Mytilus</taxon>
    </lineage>
</organism>
<comment type="subcellular location">
    <subcellularLocation>
        <location evidence="1">Membrane</location>
        <topology evidence="1">Multi-pass membrane protein</topology>
    </subcellularLocation>
</comment>
<feature type="domain" description="Ion transport" evidence="10">
    <location>
        <begin position="843"/>
        <end position="1100"/>
    </location>
</feature>
<dbReference type="OrthoDB" id="310870at2759"/>
<evidence type="ECO:0000256" key="8">
    <source>
        <dbReference type="SAM" id="Coils"/>
    </source>
</evidence>
<keyword evidence="2" id="KW-0813">Transport</keyword>
<dbReference type="GO" id="GO:0099604">
    <property type="term" value="F:ligand-gated calcium channel activity"/>
    <property type="evidence" value="ECO:0007669"/>
    <property type="project" value="TreeGrafter"/>
</dbReference>
<feature type="transmembrane region" description="Helical" evidence="9">
    <location>
        <begin position="765"/>
        <end position="786"/>
    </location>
</feature>
<evidence type="ECO:0000256" key="5">
    <source>
        <dbReference type="ARBA" id="ARBA00023065"/>
    </source>
</evidence>
<feature type="transmembrane region" description="Helical" evidence="9">
    <location>
        <begin position="941"/>
        <end position="962"/>
    </location>
</feature>
<keyword evidence="6 9" id="KW-0472">Membrane</keyword>
<accession>A0A8S3UJK7</accession>
<feature type="transmembrane region" description="Helical" evidence="9">
    <location>
        <begin position="916"/>
        <end position="935"/>
    </location>
</feature>
<dbReference type="GO" id="GO:0005886">
    <property type="term" value="C:plasma membrane"/>
    <property type="evidence" value="ECO:0007669"/>
    <property type="project" value="TreeGrafter"/>
</dbReference>
<evidence type="ECO:0000256" key="7">
    <source>
        <dbReference type="ARBA" id="ARBA00023303"/>
    </source>
</evidence>
<feature type="domain" description="TRPM SLOG" evidence="11">
    <location>
        <begin position="41"/>
        <end position="321"/>
    </location>
</feature>
<comment type="caution">
    <text evidence="13">The sequence shown here is derived from an EMBL/GenBank/DDBJ whole genome shotgun (WGS) entry which is preliminary data.</text>
</comment>
<dbReference type="AlphaFoldDB" id="A0A8S3UJK7"/>
<reference evidence="13" key="1">
    <citation type="submission" date="2021-03" db="EMBL/GenBank/DDBJ databases">
        <authorList>
            <person name="Bekaert M."/>
        </authorList>
    </citation>
    <scope>NUCLEOTIDE SEQUENCE</scope>
</reference>
<feature type="domain" description="TRPM-like" evidence="12">
    <location>
        <begin position="493"/>
        <end position="743"/>
    </location>
</feature>
<keyword evidence="8" id="KW-0175">Coiled coil</keyword>
<proteinExistence type="predicted"/>
<evidence type="ECO:0000259" key="12">
    <source>
        <dbReference type="Pfam" id="PF25508"/>
    </source>
</evidence>
<feature type="transmembrane region" description="Helical" evidence="9">
    <location>
        <begin position="982"/>
        <end position="1003"/>
    </location>
</feature>
<dbReference type="InterPro" id="IPR005821">
    <property type="entry name" value="Ion_trans_dom"/>
</dbReference>
<feature type="coiled-coil region" evidence="8">
    <location>
        <begin position="1208"/>
        <end position="1235"/>
    </location>
</feature>
<dbReference type="InterPro" id="IPR041491">
    <property type="entry name" value="TRPM_SLOG"/>
</dbReference>
<evidence type="ECO:0000256" key="6">
    <source>
        <dbReference type="ARBA" id="ARBA00023136"/>
    </source>
</evidence>
<feature type="transmembrane region" description="Helical" evidence="9">
    <location>
        <begin position="1070"/>
        <end position="1089"/>
    </location>
</feature>
<evidence type="ECO:0000313" key="14">
    <source>
        <dbReference type="Proteomes" id="UP000683360"/>
    </source>
</evidence>
<keyword evidence="3 9" id="KW-0812">Transmembrane</keyword>
<evidence type="ECO:0000256" key="1">
    <source>
        <dbReference type="ARBA" id="ARBA00004141"/>
    </source>
</evidence>
<evidence type="ECO:0000256" key="2">
    <source>
        <dbReference type="ARBA" id="ARBA00022448"/>
    </source>
</evidence>
<dbReference type="Pfam" id="PF25508">
    <property type="entry name" value="TRPM2"/>
    <property type="match status" value="1"/>
</dbReference>
<protein>
    <submittedName>
        <fullName evidence="13">TRPM1</fullName>
    </submittedName>
</protein>
<evidence type="ECO:0000256" key="9">
    <source>
        <dbReference type="SAM" id="Phobius"/>
    </source>
</evidence>
<dbReference type="InterPro" id="IPR057366">
    <property type="entry name" value="TRPM-like"/>
</dbReference>
<keyword evidence="5" id="KW-0406">Ion transport</keyword>
<evidence type="ECO:0000313" key="13">
    <source>
        <dbReference type="EMBL" id="CAG2246290.1"/>
    </source>
</evidence>
<name>A0A8S3UJK7_MYTED</name>
<evidence type="ECO:0000256" key="4">
    <source>
        <dbReference type="ARBA" id="ARBA00022989"/>
    </source>
</evidence>
<dbReference type="PANTHER" id="PTHR13800:SF12">
    <property type="entry name" value="TRANSIENT RECEPTOR POTENTIAL CATION CHANNEL SUBFAMILY M MEMBER-LIKE 2"/>
    <property type="match status" value="1"/>
</dbReference>